<evidence type="ECO:0000313" key="3">
    <source>
        <dbReference type="Proteomes" id="UP000306973"/>
    </source>
</evidence>
<dbReference type="Gene3D" id="3.30.10.20">
    <property type="match status" value="1"/>
</dbReference>
<evidence type="ECO:0000313" key="2">
    <source>
        <dbReference type="EMBL" id="TLF47880.1"/>
    </source>
</evidence>
<feature type="domain" description="PASTA" evidence="1">
    <location>
        <begin position="205"/>
        <end position="268"/>
    </location>
</feature>
<dbReference type="CDD" id="cd06577">
    <property type="entry name" value="PASTA_pknB"/>
    <property type="match status" value="1"/>
</dbReference>
<dbReference type="AlphaFoldDB" id="A0A5R8ME33"/>
<organism evidence="2 3">
    <name type="scientific">Halomonas urmiana</name>
    <dbReference type="NCBI Taxonomy" id="490901"/>
    <lineage>
        <taxon>Bacteria</taxon>
        <taxon>Pseudomonadati</taxon>
        <taxon>Pseudomonadota</taxon>
        <taxon>Gammaproteobacteria</taxon>
        <taxon>Oceanospirillales</taxon>
        <taxon>Halomonadaceae</taxon>
        <taxon>Halomonas</taxon>
    </lineage>
</organism>
<name>A0A5R8ME33_9GAMM</name>
<evidence type="ECO:0000259" key="1">
    <source>
        <dbReference type="PROSITE" id="PS51178"/>
    </source>
</evidence>
<gene>
    <name evidence="2" type="ORF">FEI13_14085</name>
</gene>
<reference evidence="2 3" key="1">
    <citation type="journal article" date="2007" name="Int. J. Syst. Evol. Microbiol.">
        <title>Halomonas saccharevitans sp. nov., Halomonas arcis sp. nov. and Halomonas subterranea sp. nov., halophilic bacteria isolated from hypersaline environments of China.</title>
        <authorList>
            <person name="Xu X.W."/>
            <person name="Wu Y.H."/>
            <person name="Zhou Z."/>
            <person name="Wang C.S."/>
            <person name="Zhou Y.G."/>
            <person name="Zhang H.B."/>
            <person name="Wang Y."/>
            <person name="Wu M."/>
        </authorList>
    </citation>
    <scope>NUCLEOTIDE SEQUENCE [LARGE SCALE GENOMIC DNA]</scope>
    <source>
        <strain evidence="2 3">TBZ3</strain>
    </source>
</reference>
<dbReference type="EMBL" id="VBUI01000022">
    <property type="protein sequence ID" value="TLF47880.1"/>
    <property type="molecule type" value="Genomic_DNA"/>
</dbReference>
<comment type="caution">
    <text evidence="2">The sequence shown here is derived from an EMBL/GenBank/DDBJ whole genome shotgun (WGS) entry which is preliminary data.</text>
</comment>
<dbReference type="Proteomes" id="UP000306973">
    <property type="component" value="Unassembled WGS sequence"/>
</dbReference>
<dbReference type="PROSITE" id="PS51178">
    <property type="entry name" value="PASTA"/>
    <property type="match status" value="1"/>
</dbReference>
<proteinExistence type="predicted"/>
<protein>
    <submittedName>
        <fullName evidence="2">PASTA domain-containing protein</fullName>
    </submittedName>
</protein>
<sequence length="272" mass="29197">MPPATISGALDLARDEQGMELASAELRIRGLPPVRRCYRPADGSGSPWDQRPRKQSMSDIKRLINDTTAAPLGQIIASVGQGVAQAQRALDEQALAQLQALYWDSDEAMALLRQSGWQPTFYTYTLPETEGEVKVALSLSGAVSGKGEATRSASSSRGRPATSRIALYAAPVDAGYQNRFGYQATIGASLRFRIVPVPPPPEIEEMPIVAVPRLISLQRDAAQELLAELRLEMAVDPSGAPLGRVLAQDPSPGEVLRRGDVVTVTLEVTPDS</sequence>
<dbReference type="SMART" id="SM00740">
    <property type="entry name" value="PASTA"/>
    <property type="match status" value="1"/>
</dbReference>
<dbReference type="Pfam" id="PF03793">
    <property type="entry name" value="PASTA"/>
    <property type="match status" value="1"/>
</dbReference>
<keyword evidence="3" id="KW-1185">Reference proteome</keyword>
<dbReference type="InterPro" id="IPR005543">
    <property type="entry name" value="PASTA_dom"/>
</dbReference>
<accession>A0A5R8ME33</accession>